<reference evidence="1 2" key="1">
    <citation type="submission" date="2017-11" db="EMBL/GenBank/DDBJ databases">
        <title>Genomic Encyclopedia of Archaeal and Bacterial Type Strains, Phase II (KMG-II): From Individual Species to Whole Genera.</title>
        <authorList>
            <person name="Goeker M."/>
        </authorList>
    </citation>
    <scope>NUCLEOTIDE SEQUENCE [LARGE SCALE GENOMIC DNA]</scope>
    <source>
        <strain evidence="1 2">DSM 16400</strain>
    </source>
</reference>
<dbReference type="AlphaFoldDB" id="A0A2M9D210"/>
<name>A0A2M9D210_9MICO</name>
<comment type="caution">
    <text evidence="1">The sequence shown here is derived from an EMBL/GenBank/DDBJ whole genome shotgun (WGS) entry which is preliminary data.</text>
</comment>
<dbReference type="Proteomes" id="UP000231742">
    <property type="component" value="Unassembled WGS sequence"/>
</dbReference>
<dbReference type="RefSeq" id="WP_268249132.1">
    <property type="nucleotide sequence ID" value="NZ_BMZU01000001.1"/>
</dbReference>
<evidence type="ECO:0000313" key="2">
    <source>
        <dbReference type="Proteomes" id="UP000231742"/>
    </source>
</evidence>
<protein>
    <submittedName>
        <fullName evidence="1">Uncharacterized protein</fullName>
    </submittedName>
</protein>
<accession>A0A2M9D210</accession>
<gene>
    <name evidence="1" type="ORF">CLV85_2653</name>
</gene>
<sequence>MIYAIVRIVPDAGCAALKGDAASLRLILFRAMASAKLRSDYY</sequence>
<dbReference type="EMBL" id="PGFH01000003">
    <property type="protein sequence ID" value="PJJ78197.1"/>
    <property type="molecule type" value="Genomic_DNA"/>
</dbReference>
<keyword evidence="2" id="KW-1185">Reference proteome</keyword>
<organism evidence="1 2">
    <name type="scientific">Salinibacterium amurskyense</name>
    <dbReference type="NCBI Taxonomy" id="205941"/>
    <lineage>
        <taxon>Bacteria</taxon>
        <taxon>Bacillati</taxon>
        <taxon>Actinomycetota</taxon>
        <taxon>Actinomycetes</taxon>
        <taxon>Micrococcales</taxon>
        <taxon>Microbacteriaceae</taxon>
        <taxon>Salinibacterium</taxon>
    </lineage>
</organism>
<evidence type="ECO:0000313" key="1">
    <source>
        <dbReference type="EMBL" id="PJJ78197.1"/>
    </source>
</evidence>
<proteinExistence type="predicted"/>